<feature type="domain" description="Exoribonuclease phosphorolytic" evidence="8">
    <location>
        <begin position="36"/>
        <end position="188"/>
    </location>
</feature>
<dbReference type="InterPro" id="IPR050590">
    <property type="entry name" value="Exosome_comp_Rrp42_subfam"/>
</dbReference>
<name>A0A4U0TUR9_9PEZI</name>
<protein>
    <recommendedName>
        <fullName evidence="6">Ribosomal RNA-processing protein 42</fullName>
    </recommendedName>
</protein>
<comment type="caution">
    <text evidence="9">The sequence shown here is derived from an EMBL/GenBank/DDBJ whole genome shotgun (WGS) entry which is preliminary data.</text>
</comment>
<dbReference type="GO" id="GO:0000176">
    <property type="term" value="C:nuclear exosome (RNase complex)"/>
    <property type="evidence" value="ECO:0007669"/>
    <property type="project" value="TreeGrafter"/>
</dbReference>
<dbReference type="GO" id="GO:0071028">
    <property type="term" value="P:nuclear mRNA surveillance"/>
    <property type="evidence" value="ECO:0007669"/>
    <property type="project" value="TreeGrafter"/>
</dbReference>
<dbReference type="GO" id="GO:0005730">
    <property type="term" value="C:nucleolus"/>
    <property type="evidence" value="ECO:0007669"/>
    <property type="project" value="UniProtKB-SubCell"/>
</dbReference>
<evidence type="ECO:0000256" key="2">
    <source>
        <dbReference type="ARBA" id="ARBA00004604"/>
    </source>
</evidence>
<gene>
    <name evidence="9" type="ORF">B0A50_05833</name>
</gene>
<keyword evidence="10" id="KW-1185">Reference proteome</keyword>
<evidence type="ECO:0000256" key="4">
    <source>
        <dbReference type="ARBA" id="ARBA00022490"/>
    </source>
</evidence>
<accession>A0A4U0TUR9</accession>
<keyword evidence="5" id="KW-0271">Exosome</keyword>
<evidence type="ECO:0000256" key="5">
    <source>
        <dbReference type="ARBA" id="ARBA00022835"/>
    </source>
</evidence>
<dbReference type="GO" id="GO:0016075">
    <property type="term" value="P:rRNA catabolic process"/>
    <property type="evidence" value="ECO:0007669"/>
    <property type="project" value="TreeGrafter"/>
</dbReference>
<dbReference type="GO" id="GO:0000177">
    <property type="term" value="C:cytoplasmic exosome (RNase complex)"/>
    <property type="evidence" value="ECO:0007669"/>
    <property type="project" value="TreeGrafter"/>
</dbReference>
<evidence type="ECO:0000313" key="9">
    <source>
        <dbReference type="EMBL" id="TKA25736.1"/>
    </source>
</evidence>
<evidence type="ECO:0000256" key="1">
    <source>
        <dbReference type="ARBA" id="ARBA00004496"/>
    </source>
</evidence>
<keyword evidence="4" id="KW-0963">Cytoplasm</keyword>
<dbReference type="InterPro" id="IPR001247">
    <property type="entry name" value="ExoRNase_PH_dom1"/>
</dbReference>
<evidence type="ECO:0000256" key="7">
    <source>
        <dbReference type="SAM" id="MobiDB-lite"/>
    </source>
</evidence>
<dbReference type="AlphaFoldDB" id="A0A4U0TUR9"/>
<organism evidence="9 10">
    <name type="scientific">Salinomyces thailandicus</name>
    <dbReference type="NCBI Taxonomy" id="706561"/>
    <lineage>
        <taxon>Eukaryota</taxon>
        <taxon>Fungi</taxon>
        <taxon>Dikarya</taxon>
        <taxon>Ascomycota</taxon>
        <taxon>Pezizomycotina</taxon>
        <taxon>Dothideomycetes</taxon>
        <taxon>Dothideomycetidae</taxon>
        <taxon>Mycosphaerellales</taxon>
        <taxon>Teratosphaeriaceae</taxon>
        <taxon>Salinomyces</taxon>
    </lineage>
</organism>
<evidence type="ECO:0000256" key="6">
    <source>
        <dbReference type="ARBA" id="ARBA00042523"/>
    </source>
</evidence>
<dbReference type="SUPFAM" id="SSF54211">
    <property type="entry name" value="Ribosomal protein S5 domain 2-like"/>
    <property type="match status" value="1"/>
</dbReference>
<dbReference type="GO" id="GO:0034476">
    <property type="term" value="P:U5 snRNA 3'-end processing"/>
    <property type="evidence" value="ECO:0007669"/>
    <property type="project" value="TreeGrafter"/>
</dbReference>
<dbReference type="Proteomes" id="UP000308549">
    <property type="component" value="Unassembled WGS sequence"/>
</dbReference>
<dbReference type="GO" id="GO:0071035">
    <property type="term" value="P:nuclear polyadenylation-dependent rRNA catabolic process"/>
    <property type="evidence" value="ECO:0007669"/>
    <property type="project" value="TreeGrafter"/>
</dbReference>
<dbReference type="InterPro" id="IPR020568">
    <property type="entry name" value="Ribosomal_Su5_D2-typ_SF"/>
</dbReference>
<comment type="similarity">
    <text evidence="3">Belongs to the RNase PH family.</text>
</comment>
<sequence length="355" mass="38437">MPPYTNLPLSPAELAYLHTSLAANPPIRPDARKSTQFRPLIAERNVLPTANGSARVCFADGTEAVVGVKAEVEKTRTAYSQHDGEAVGTLKEVEQEEEGSKGKGRSEWLDLTIDVPGLRDDDALPTFLSALLAEPLLADTGLLDRLYINDRYHWRLYIDILLLSQPLSYPLPLLSLTTHLALLSTRLPALLSEQNEDPLFNDDWEASTYLYPPTTTQNQPTQTPPVTLLVVSVADTILFDPSKEELAVADAVIAVSVTTTSDTTTNIDTTTINNRTTNSATTPLALKLLALRTIDPPSRLTPHTPGSSADTDAASVWMPPRGGMPRSLVGKVVKACLEPGGVGEEVLRGLEGVEW</sequence>
<evidence type="ECO:0000313" key="10">
    <source>
        <dbReference type="Proteomes" id="UP000308549"/>
    </source>
</evidence>
<dbReference type="GO" id="GO:0000467">
    <property type="term" value="P:exonucleolytic trimming to generate mature 3'-end of 5.8S rRNA from tricistronic rRNA transcript (SSU-rRNA, 5.8S rRNA, LSU-rRNA)"/>
    <property type="evidence" value="ECO:0007669"/>
    <property type="project" value="TreeGrafter"/>
</dbReference>
<dbReference type="PANTHER" id="PTHR11097:SF8">
    <property type="entry name" value="EXOSOME COMPLEX COMPONENT RRP42"/>
    <property type="match status" value="1"/>
</dbReference>
<dbReference type="GO" id="GO:0035925">
    <property type="term" value="F:mRNA 3'-UTR AU-rich region binding"/>
    <property type="evidence" value="ECO:0007669"/>
    <property type="project" value="TreeGrafter"/>
</dbReference>
<proteinExistence type="inferred from homology"/>
<dbReference type="Pfam" id="PF01138">
    <property type="entry name" value="RNase_PH"/>
    <property type="match status" value="1"/>
</dbReference>
<dbReference type="OrthoDB" id="272245at2759"/>
<dbReference type="PANTHER" id="PTHR11097">
    <property type="entry name" value="EXOSOME COMPLEX EXONUCLEASE RIBOSOMAL RNA PROCESSING PROTEIN"/>
    <property type="match status" value="1"/>
</dbReference>
<comment type="subcellular location">
    <subcellularLocation>
        <location evidence="1">Cytoplasm</location>
    </subcellularLocation>
    <subcellularLocation>
        <location evidence="2">Nucleus</location>
        <location evidence="2">Nucleolus</location>
    </subcellularLocation>
</comment>
<dbReference type="EMBL" id="NAJL01000033">
    <property type="protein sequence ID" value="TKA25736.1"/>
    <property type="molecule type" value="Genomic_DNA"/>
</dbReference>
<evidence type="ECO:0000256" key="3">
    <source>
        <dbReference type="ARBA" id="ARBA00006678"/>
    </source>
</evidence>
<feature type="region of interest" description="Disordered" evidence="7">
    <location>
        <begin position="296"/>
        <end position="316"/>
    </location>
</feature>
<dbReference type="InterPro" id="IPR027408">
    <property type="entry name" value="PNPase/RNase_PH_dom_sf"/>
</dbReference>
<dbReference type="GO" id="GO:0034475">
    <property type="term" value="P:U4 snRNA 3'-end processing"/>
    <property type="evidence" value="ECO:0007669"/>
    <property type="project" value="TreeGrafter"/>
</dbReference>
<evidence type="ECO:0000259" key="8">
    <source>
        <dbReference type="Pfam" id="PF01138"/>
    </source>
</evidence>
<dbReference type="GO" id="GO:0034473">
    <property type="term" value="P:U1 snRNA 3'-end processing"/>
    <property type="evidence" value="ECO:0007669"/>
    <property type="project" value="TreeGrafter"/>
</dbReference>
<reference evidence="9 10" key="1">
    <citation type="submission" date="2017-03" db="EMBL/GenBank/DDBJ databases">
        <title>Genomes of endolithic fungi from Antarctica.</title>
        <authorList>
            <person name="Coleine C."/>
            <person name="Masonjones S."/>
            <person name="Stajich J.E."/>
        </authorList>
    </citation>
    <scope>NUCLEOTIDE SEQUENCE [LARGE SCALE GENOMIC DNA]</scope>
    <source>
        <strain evidence="9 10">CCFEE 6315</strain>
    </source>
</reference>
<dbReference type="Gene3D" id="3.30.230.70">
    <property type="entry name" value="GHMP Kinase, N-terminal domain"/>
    <property type="match status" value="1"/>
</dbReference>
<dbReference type="GO" id="GO:0071038">
    <property type="term" value="P:TRAMP-dependent tRNA surveillance pathway"/>
    <property type="evidence" value="ECO:0007669"/>
    <property type="project" value="TreeGrafter"/>
</dbReference>